<gene>
    <name evidence="2" type="ORF">CF386_11100</name>
</gene>
<reference evidence="2 3" key="1">
    <citation type="journal article" date="2016" name="Int. J. Syst. Evol. Microbiol.">
        <title>Paraphotobacterium marinum gen. nov., sp. nov., a member of the family Vibrionaceae, isolated from surface seawater.</title>
        <authorList>
            <person name="Huang Z."/>
            <person name="Dong C."/>
            <person name="Shao Z."/>
        </authorList>
    </citation>
    <scope>NUCLEOTIDE SEQUENCE [LARGE SCALE GENOMIC DNA]</scope>
    <source>
        <strain evidence="2 3">NSCS20N07D</strain>
    </source>
</reference>
<keyword evidence="3" id="KW-1185">Reference proteome</keyword>
<dbReference type="RefSeq" id="WP_089074501.1">
    <property type="nucleotide sequence ID" value="NZ_CBCSAM010000008.1"/>
</dbReference>
<evidence type="ECO:0000313" key="2">
    <source>
        <dbReference type="EMBL" id="ASK79593.1"/>
    </source>
</evidence>
<accession>A0A220VI01</accession>
<feature type="transmembrane region" description="Helical" evidence="1">
    <location>
        <begin position="6"/>
        <end position="31"/>
    </location>
</feature>
<dbReference type="AlphaFoldDB" id="A0A220VI01"/>
<protein>
    <submittedName>
        <fullName evidence="2">Uncharacterized protein</fullName>
    </submittedName>
</protein>
<name>A0A220VI01_9GAMM</name>
<evidence type="ECO:0000313" key="3">
    <source>
        <dbReference type="Proteomes" id="UP000242175"/>
    </source>
</evidence>
<dbReference type="EMBL" id="CP022356">
    <property type="protein sequence ID" value="ASK79593.1"/>
    <property type="molecule type" value="Genomic_DNA"/>
</dbReference>
<organism evidence="2 3">
    <name type="scientific">Paraphotobacterium marinum</name>
    <dbReference type="NCBI Taxonomy" id="1755811"/>
    <lineage>
        <taxon>Bacteria</taxon>
        <taxon>Pseudomonadati</taxon>
        <taxon>Pseudomonadota</taxon>
        <taxon>Gammaproteobacteria</taxon>
        <taxon>Vibrionales</taxon>
        <taxon>Vibrionaceae</taxon>
        <taxon>Paraphotobacterium</taxon>
    </lineage>
</organism>
<sequence>MNLLSLSIEIILLIVAIFGTVLVVCLMKLLYNILSELRRTRLINLISPIINEIDHFLCIDNNFNNIFIKSNKNFTDDAALTMGRLEVLHSNISTLKVLLKNKSHMHSQIENLEVLVDEVIIFAARKFDIKLAEIGELMHSELSGLIKTNSTPIEIKKDIQLMQIRFKEFKHNFFNDLSVSYV</sequence>
<evidence type="ECO:0000256" key="1">
    <source>
        <dbReference type="SAM" id="Phobius"/>
    </source>
</evidence>
<keyword evidence="1" id="KW-0812">Transmembrane</keyword>
<keyword evidence="1" id="KW-1133">Transmembrane helix</keyword>
<keyword evidence="1" id="KW-0472">Membrane</keyword>
<dbReference type="Proteomes" id="UP000242175">
    <property type="component" value="Chromosome small"/>
</dbReference>
<dbReference type="KEGG" id="pmai:CF386_11100"/>
<proteinExistence type="predicted"/>